<dbReference type="Gene3D" id="1.10.287.450">
    <property type="entry name" value="Helix hairpin bin"/>
    <property type="match status" value="1"/>
</dbReference>
<comment type="caution">
    <text evidence="11">The sequence shown here is derived from an EMBL/GenBank/DDBJ whole genome shotgun (WGS) entry which is preliminary data.</text>
</comment>
<dbReference type="Pfam" id="PF09302">
    <property type="entry name" value="XLF"/>
    <property type="match status" value="1"/>
</dbReference>
<dbReference type="InterPro" id="IPR015381">
    <property type="entry name" value="XLF-like_N"/>
</dbReference>
<comment type="subcellular location">
    <subcellularLocation>
        <location evidence="1">Nucleus</location>
    </subcellularLocation>
</comment>
<organism evidence="11 12">
    <name type="scientific">Parnassius mnemosyne</name>
    <name type="common">clouded apollo</name>
    <dbReference type="NCBI Taxonomy" id="213953"/>
    <lineage>
        <taxon>Eukaryota</taxon>
        <taxon>Metazoa</taxon>
        <taxon>Ecdysozoa</taxon>
        <taxon>Arthropoda</taxon>
        <taxon>Hexapoda</taxon>
        <taxon>Insecta</taxon>
        <taxon>Pterygota</taxon>
        <taxon>Neoptera</taxon>
        <taxon>Endopterygota</taxon>
        <taxon>Lepidoptera</taxon>
        <taxon>Glossata</taxon>
        <taxon>Ditrysia</taxon>
        <taxon>Papilionoidea</taxon>
        <taxon>Papilionidae</taxon>
        <taxon>Parnassiinae</taxon>
        <taxon>Parnassini</taxon>
        <taxon>Parnassius</taxon>
        <taxon>Driopa</taxon>
    </lineage>
</organism>
<feature type="domain" description="XLF-like N-terminal" evidence="10">
    <location>
        <begin position="1"/>
        <end position="103"/>
    </location>
</feature>
<keyword evidence="4" id="KW-0234">DNA repair</keyword>
<sequence>MWKKLQDNPPFYLQFSKSDGYEILVTDYITLYLVYLSENEFLSILKKSNPALEMVNDELIEKGNSLLLNIENLKSLSINKEESNLNVSMSKSYVYPFKFIITLKEVTKEIFFQKVTQPLLKTIKELQSIELELRQAIKEKDAEIEKYKEEGNKIRKHWRTMPFNEEEHLKKHQAYQGNFVLPQEFPSSLLEEKKEITNGSKVKHEAKVEDDHIKQEPMTPSLEEPKISSPASPKTEIKQEIKINLQQVVPIVLAGRKKIRYDLQYLLVLYMSKTFTGIEYLQTVTILNSNIYLFLLPKVLLAYI</sequence>
<evidence type="ECO:0000256" key="9">
    <source>
        <dbReference type="SAM" id="MobiDB-lite"/>
    </source>
</evidence>
<evidence type="ECO:0000256" key="8">
    <source>
        <dbReference type="SAM" id="Coils"/>
    </source>
</evidence>
<evidence type="ECO:0000256" key="7">
    <source>
        <dbReference type="ARBA" id="ARBA00044529"/>
    </source>
</evidence>
<evidence type="ECO:0000259" key="10">
    <source>
        <dbReference type="Pfam" id="PF09302"/>
    </source>
</evidence>
<dbReference type="Gene3D" id="2.170.210.10">
    <property type="entry name" value="DNA double-strand break repair and VJ recombination XRCC4, N-terminal"/>
    <property type="match status" value="1"/>
</dbReference>
<reference evidence="11 12" key="1">
    <citation type="submission" date="2023-11" db="EMBL/GenBank/DDBJ databases">
        <authorList>
            <person name="Hedman E."/>
            <person name="Englund M."/>
            <person name="Stromberg M."/>
            <person name="Nyberg Akerstrom W."/>
            <person name="Nylinder S."/>
            <person name="Jareborg N."/>
            <person name="Kallberg Y."/>
            <person name="Kronander E."/>
        </authorList>
    </citation>
    <scope>NUCLEOTIDE SEQUENCE [LARGE SCALE GENOMIC DNA]</scope>
</reference>
<comment type="similarity">
    <text evidence="6">Belongs to the XRCC4-XLF family. XLF subfamily.</text>
</comment>
<keyword evidence="8" id="KW-0175">Coiled coil</keyword>
<name>A0AAV1LUF1_9NEOP</name>
<feature type="compositionally biased region" description="Basic and acidic residues" evidence="9">
    <location>
        <begin position="198"/>
        <end position="215"/>
    </location>
</feature>
<keyword evidence="2" id="KW-0227">DNA damage</keyword>
<dbReference type="EMBL" id="CAVLGL010000104">
    <property type="protein sequence ID" value="CAK1598664.1"/>
    <property type="molecule type" value="Genomic_DNA"/>
</dbReference>
<keyword evidence="5" id="KW-0539">Nucleus</keyword>
<proteinExistence type="inferred from homology"/>
<evidence type="ECO:0000256" key="6">
    <source>
        <dbReference type="ARBA" id="ARBA00025747"/>
    </source>
</evidence>
<keyword evidence="3" id="KW-0238">DNA-binding</keyword>
<evidence type="ECO:0000313" key="11">
    <source>
        <dbReference type="EMBL" id="CAK1598664.1"/>
    </source>
</evidence>
<dbReference type="InterPro" id="IPR052287">
    <property type="entry name" value="NHEJ_factor"/>
</dbReference>
<dbReference type="GO" id="GO:0006303">
    <property type="term" value="P:double-strand break repair via nonhomologous end joining"/>
    <property type="evidence" value="ECO:0007669"/>
    <property type="project" value="UniProtKB-ARBA"/>
</dbReference>
<evidence type="ECO:0000256" key="2">
    <source>
        <dbReference type="ARBA" id="ARBA00022763"/>
    </source>
</evidence>
<evidence type="ECO:0000256" key="5">
    <source>
        <dbReference type="ARBA" id="ARBA00023242"/>
    </source>
</evidence>
<dbReference type="GO" id="GO:0032807">
    <property type="term" value="C:DNA ligase IV complex"/>
    <property type="evidence" value="ECO:0007669"/>
    <property type="project" value="TreeGrafter"/>
</dbReference>
<dbReference type="InterPro" id="IPR038051">
    <property type="entry name" value="XRCC4-like_N_sf"/>
</dbReference>
<dbReference type="GO" id="GO:0045027">
    <property type="term" value="F:DNA end binding"/>
    <property type="evidence" value="ECO:0007669"/>
    <property type="project" value="TreeGrafter"/>
</dbReference>
<dbReference type="Proteomes" id="UP001314205">
    <property type="component" value="Unassembled WGS sequence"/>
</dbReference>
<feature type="region of interest" description="Disordered" evidence="9">
    <location>
        <begin position="198"/>
        <end position="233"/>
    </location>
</feature>
<dbReference type="PANTHER" id="PTHR32235:SF1">
    <property type="entry name" value="NON-HOMOLOGOUS END-JOINING FACTOR 1"/>
    <property type="match status" value="1"/>
</dbReference>
<keyword evidence="12" id="KW-1185">Reference proteome</keyword>
<accession>A0AAV1LUF1</accession>
<feature type="coiled-coil region" evidence="8">
    <location>
        <begin position="119"/>
        <end position="157"/>
    </location>
</feature>
<evidence type="ECO:0000313" key="12">
    <source>
        <dbReference type="Proteomes" id="UP001314205"/>
    </source>
</evidence>
<protein>
    <recommendedName>
        <fullName evidence="7">Non-homologous end-joining factor 1</fullName>
    </recommendedName>
</protein>
<gene>
    <name evidence="11" type="ORF">PARMNEM_LOCUS17631</name>
</gene>
<dbReference type="AlphaFoldDB" id="A0AAV1LUF1"/>
<dbReference type="CDD" id="cd22285">
    <property type="entry name" value="HD_XLF_N"/>
    <property type="match status" value="1"/>
</dbReference>
<evidence type="ECO:0000256" key="1">
    <source>
        <dbReference type="ARBA" id="ARBA00004123"/>
    </source>
</evidence>
<dbReference type="PANTHER" id="PTHR32235">
    <property type="entry name" value="NON-HOMOLOGOUS END-JOINING FACTOR 1"/>
    <property type="match status" value="1"/>
</dbReference>
<evidence type="ECO:0000256" key="4">
    <source>
        <dbReference type="ARBA" id="ARBA00023204"/>
    </source>
</evidence>
<evidence type="ECO:0000256" key="3">
    <source>
        <dbReference type="ARBA" id="ARBA00023125"/>
    </source>
</evidence>